<dbReference type="SFLD" id="SFLDS00019">
    <property type="entry name" value="Glutathione_Transferase_(cytos"/>
    <property type="match status" value="1"/>
</dbReference>
<dbReference type="Gene3D" id="3.40.30.10">
    <property type="entry name" value="Glutaredoxin"/>
    <property type="match status" value="1"/>
</dbReference>
<feature type="domain" description="GST C-terminal" evidence="4">
    <location>
        <begin position="84"/>
        <end position="223"/>
    </location>
</feature>
<dbReference type="AlphaFoldDB" id="A0AB39KR04"/>
<dbReference type="InterPro" id="IPR004045">
    <property type="entry name" value="Glutathione_S-Trfase_N"/>
</dbReference>
<accession>A0AB39KR04</accession>
<dbReference type="RefSeq" id="WP_369058943.1">
    <property type="nucleotide sequence ID" value="NZ_CP158375.1"/>
</dbReference>
<evidence type="ECO:0000259" key="3">
    <source>
        <dbReference type="PROSITE" id="PS50404"/>
    </source>
</evidence>
<dbReference type="Pfam" id="PF00043">
    <property type="entry name" value="GST_C"/>
    <property type="match status" value="1"/>
</dbReference>
<organism evidence="5">
    <name type="scientific">Caulobacter sp. 73W</name>
    <dbReference type="NCBI Taxonomy" id="3161137"/>
    <lineage>
        <taxon>Bacteria</taxon>
        <taxon>Pseudomonadati</taxon>
        <taxon>Pseudomonadota</taxon>
        <taxon>Alphaproteobacteria</taxon>
        <taxon>Caulobacterales</taxon>
        <taxon>Caulobacteraceae</taxon>
        <taxon>Caulobacter</taxon>
    </lineage>
</organism>
<dbReference type="EMBL" id="CP158375">
    <property type="protein sequence ID" value="XDO96088.1"/>
    <property type="molecule type" value="Genomic_DNA"/>
</dbReference>
<dbReference type="PROSITE" id="PS50404">
    <property type="entry name" value="GST_NTER"/>
    <property type="match status" value="1"/>
</dbReference>
<dbReference type="GO" id="GO:0005737">
    <property type="term" value="C:cytoplasm"/>
    <property type="evidence" value="ECO:0007669"/>
    <property type="project" value="UniProtKB-SubCell"/>
</dbReference>
<dbReference type="Pfam" id="PF13409">
    <property type="entry name" value="GST_N_2"/>
    <property type="match status" value="1"/>
</dbReference>
<keyword evidence="2" id="KW-0963">Cytoplasm</keyword>
<dbReference type="InterPro" id="IPR040079">
    <property type="entry name" value="Glutathione_S-Trfase"/>
</dbReference>
<comment type="subcellular location">
    <subcellularLocation>
        <location evidence="1">Cytoplasm</location>
    </subcellularLocation>
</comment>
<dbReference type="SUPFAM" id="SSF52833">
    <property type="entry name" value="Thioredoxin-like"/>
    <property type="match status" value="1"/>
</dbReference>
<dbReference type="InterPro" id="IPR051369">
    <property type="entry name" value="GST_Theta"/>
</dbReference>
<dbReference type="PANTHER" id="PTHR43917:SF8">
    <property type="entry name" value="GH16740P-RELATED"/>
    <property type="match status" value="1"/>
</dbReference>
<sequence>MKLYYDPLSTESRAVLLFAHEHRLKFDEEIVSVWDGAHLSDVFAGLNPNRTLPLLVDRNLRLTQASTILKYLAELTGSQTYPHSLHPRILVNERMDWFVGGLARDFLHGFIYPQMFPACRYAAAEHQTALRRHLAASHRWLCILDRHILASSPYVCGADLTIADYLGATYVGVGDWIGFSLADYPNVAAWMDRMRSLQAWSTSHHEFEAGLIARWSPEIAERLAGAQAGLVSDPV</sequence>
<evidence type="ECO:0000313" key="5">
    <source>
        <dbReference type="EMBL" id="XDO96088.1"/>
    </source>
</evidence>
<dbReference type="Gene3D" id="1.20.1050.10">
    <property type="match status" value="1"/>
</dbReference>
<dbReference type="InterPro" id="IPR036282">
    <property type="entry name" value="Glutathione-S-Trfase_C_sf"/>
</dbReference>
<reference evidence="5" key="1">
    <citation type="submission" date="2024-06" db="EMBL/GenBank/DDBJ databases">
        <title>Caulobacter inopinatus, sp. nov.</title>
        <authorList>
            <person name="Donachie S.P."/>
        </authorList>
    </citation>
    <scope>NUCLEOTIDE SEQUENCE</scope>
    <source>
        <strain evidence="5">73W</strain>
    </source>
</reference>
<dbReference type="PANTHER" id="PTHR43917">
    <property type="match status" value="1"/>
</dbReference>
<protein>
    <submittedName>
        <fullName evidence="5">Glutathione S-transferase family protein</fullName>
    </submittedName>
</protein>
<evidence type="ECO:0000256" key="2">
    <source>
        <dbReference type="ARBA" id="ARBA00022490"/>
    </source>
</evidence>
<name>A0AB39KR04_9CAUL</name>
<dbReference type="InterPro" id="IPR010987">
    <property type="entry name" value="Glutathione-S-Trfase_C-like"/>
</dbReference>
<dbReference type="PROSITE" id="PS50405">
    <property type="entry name" value="GST_CTER"/>
    <property type="match status" value="1"/>
</dbReference>
<dbReference type="SUPFAM" id="SSF47616">
    <property type="entry name" value="GST C-terminal domain-like"/>
    <property type="match status" value="1"/>
</dbReference>
<dbReference type="InterPro" id="IPR004046">
    <property type="entry name" value="GST_C"/>
</dbReference>
<evidence type="ECO:0000259" key="4">
    <source>
        <dbReference type="PROSITE" id="PS50405"/>
    </source>
</evidence>
<gene>
    <name evidence="5" type="ORF">ABOZ73_14995</name>
</gene>
<evidence type="ECO:0000256" key="1">
    <source>
        <dbReference type="ARBA" id="ARBA00004496"/>
    </source>
</evidence>
<feature type="domain" description="GST N-terminal" evidence="3">
    <location>
        <begin position="1"/>
        <end position="80"/>
    </location>
</feature>
<proteinExistence type="predicted"/>
<dbReference type="InterPro" id="IPR036249">
    <property type="entry name" value="Thioredoxin-like_sf"/>
</dbReference>